<dbReference type="PANTHER" id="PTHR11680">
    <property type="entry name" value="SERINE HYDROXYMETHYLTRANSFERASE"/>
    <property type="match status" value="1"/>
</dbReference>
<dbReference type="EC" id="2.1.2.1" evidence="12"/>
<evidence type="ECO:0000313" key="15">
    <source>
        <dbReference type="EMBL" id="MBB6446760.1"/>
    </source>
</evidence>
<dbReference type="InterPro" id="IPR019798">
    <property type="entry name" value="Ser_HO-MeTrfase_PLP_BS"/>
</dbReference>
<dbReference type="GO" id="GO:0008168">
    <property type="term" value="F:methyltransferase activity"/>
    <property type="evidence" value="ECO:0007669"/>
    <property type="project" value="UniProtKB-KW"/>
</dbReference>
<comment type="caution">
    <text evidence="15">The sequence shown here is derived from an EMBL/GenBank/DDBJ whole genome shotgun (WGS) entry which is preliminary data.</text>
</comment>
<dbReference type="PANTHER" id="PTHR11680:SF35">
    <property type="entry name" value="SERINE HYDROXYMETHYLTRANSFERASE 1"/>
    <property type="match status" value="1"/>
</dbReference>
<feature type="modified residue" description="N6-(pyridoxal phosphate)lysine" evidence="12 13">
    <location>
        <position position="225"/>
    </location>
</feature>
<dbReference type="CDD" id="cd00378">
    <property type="entry name" value="SHMT"/>
    <property type="match status" value="1"/>
</dbReference>
<dbReference type="GO" id="GO:0005829">
    <property type="term" value="C:cytosol"/>
    <property type="evidence" value="ECO:0007669"/>
    <property type="project" value="TreeGrafter"/>
</dbReference>
<evidence type="ECO:0000259" key="14">
    <source>
        <dbReference type="Pfam" id="PF00464"/>
    </source>
</evidence>
<sequence>MGLQQNDAAIFEAIEKERNRQHQTLELIASENFVSEDVLEAMGSVMTNKYAEGYPGKRYYGGCEFVDVAEQEAIARLTKLFGAKYANVQPHSGATANFAVFFALLQPGDKVMGMNLSQGGHLTHGSPVSVSGKWFEIVSYGVSEDTQLIDYDELEKLAQKERPKLIIAGASAYPRVIDFARFRAIADQVGAKLMVDMAHIAGLVAAGLHPSPIPYADVVTSTTHKTLRGPRGGIILTNDEEIAKAINKSVFPGIQGGPLMHIIAAKAVAFNEALQPSFKEYAQQVIDNAWTLGETLKKEGATLVSGGTDNHIVLLDLRPWNLTGKEAEKLLEEAGITVNKNTIPFDPQSPFVTSGIRMGTAALTTRGMKQEEMVKIGQIIAAVLKSNGDQDVLARAKETTKTICQAFPLFQKGNKGTVLAFS</sequence>
<evidence type="ECO:0000256" key="10">
    <source>
        <dbReference type="ARBA" id="ARBA00022898"/>
    </source>
</evidence>
<dbReference type="InterPro" id="IPR015424">
    <property type="entry name" value="PyrdxlP-dep_Trfase"/>
</dbReference>
<accession>A0A7X0HTU9</accession>
<dbReference type="InterPro" id="IPR039429">
    <property type="entry name" value="SHMT-like_dom"/>
</dbReference>
<dbReference type="InterPro" id="IPR001085">
    <property type="entry name" value="Ser_HO-MeTrfase"/>
</dbReference>
<evidence type="ECO:0000313" key="16">
    <source>
        <dbReference type="Proteomes" id="UP000531594"/>
    </source>
</evidence>
<reference evidence="15 16" key="1">
    <citation type="submission" date="2020-08" db="EMBL/GenBank/DDBJ databases">
        <title>Genomic Encyclopedia of Type Strains, Phase IV (KMG-IV): sequencing the most valuable type-strain genomes for metagenomic binning, comparative biology and taxonomic classification.</title>
        <authorList>
            <person name="Goeker M."/>
        </authorList>
    </citation>
    <scope>NUCLEOTIDE SEQUENCE [LARGE SCALE GENOMIC DNA]</scope>
    <source>
        <strain evidence="15 16">DSM 5391</strain>
    </source>
</reference>
<evidence type="ECO:0000256" key="7">
    <source>
        <dbReference type="ARBA" id="ARBA00022563"/>
    </source>
</evidence>
<dbReference type="GO" id="GO:0004372">
    <property type="term" value="F:glycine hydroxymethyltransferase activity"/>
    <property type="evidence" value="ECO:0007669"/>
    <property type="project" value="UniProtKB-UniRule"/>
</dbReference>
<protein>
    <recommendedName>
        <fullName evidence="12">Serine hydroxymethyltransferase</fullName>
        <shortName evidence="12">SHMT</shortName>
        <shortName evidence="12">Serine methylase</shortName>
        <ecNumber evidence="12">2.1.2.1</ecNumber>
    </recommendedName>
</protein>
<comment type="subcellular location">
    <subcellularLocation>
        <location evidence="3 12">Cytoplasm</location>
    </subcellularLocation>
</comment>
<evidence type="ECO:0000256" key="3">
    <source>
        <dbReference type="ARBA" id="ARBA00004496"/>
    </source>
</evidence>
<dbReference type="PIRSF" id="PIRSF000412">
    <property type="entry name" value="SHMT"/>
    <property type="match status" value="1"/>
</dbReference>
<dbReference type="GO" id="GO:0035999">
    <property type="term" value="P:tetrahydrofolate interconversion"/>
    <property type="evidence" value="ECO:0007669"/>
    <property type="project" value="UniProtKB-UniRule"/>
</dbReference>
<feature type="binding site" evidence="12">
    <location>
        <begin position="349"/>
        <end position="351"/>
    </location>
    <ligand>
        <name>(6S)-5,6,7,8-tetrahydrofolate</name>
        <dbReference type="ChEBI" id="CHEBI:57453"/>
    </ligand>
</feature>
<dbReference type="Gene3D" id="3.40.640.10">
    <property type="entry name" value="Type I PLP-dependent aspartate aminotransferase-like (Major domain)"/>
    <property type="match status" value="1"/>
</dbReference>
<keyword evidence="15" id="KW-0489">Methyltransferase</keyword>
<comment type="function">
    <text evidence="11">Catalyzes the reversible interconversion of serine and glycine with tetrahydrofolate (THF) serving as the one-carbon carrier. This reaction serves as the major source of one-carbon groups required for the biosynthesis of purines, thymidylate, methionine, and other important biomolecules. Also exhibits THF-independent aldolase activity toward beta-hydroxyamino acids, producing glycine and aldehydes, via a retro-aldol mechanism. Thus, is able to catalyze the cleavage of L-allo-threonine.</text>
</comment>
<dbReference type="AlphaFoldDB" id="A0A7X0HTU9"/>
<comment type="cofactor">
    <cofactor evidence="2 12 13">
        <name>pyridoxal 5'-phosphate</name>
        <dbReference type="ChEBI" id="CHEBI:597326"/>
    </cofactor>
</comment>
<dbReference type="UniPathway" id="UPA00193"/>
<dbReference type="GO" id="GO:0030170">
    <property type="term" value="F:pyridoxal phosphate binding"/>
    <property type="evidence" value="ECO:0007669"/>
    <property type="project" value="UniProtKB-UniRule"/>
</dbReference>
<dbReference type="InterPro" id="IPR049943">
    <property type="entry name" value="Ser_HO-MeTrfase-like"/>
</dbReference>
<keyword evidence="9 12" id="KW-0808">Transferase</keyword>
<comment type="pathway">
    <text evidence="12">Amino-acid biosynthesis; glycine biosynthesis; glycine from L-serine: step 1/1.</text>
</comment>
<comment type="catalytic activity">
    <reaction evidence="1 12">
        <text>(6R)-5,10-methylene-5,6,7,8-tetrahydrofolate + glycine + H2O = (6S)-5,6,7,8-tetrahydrofolate + L-serine</text>
        <dbReference type="Rhea" id="RHEA:15481"/>
        <dbReference type="ChEBI" id="CHEBI:15377"/>
        <dbReference type="ChEBI" id="CHEBI:15636"/>
        <dbReference type="ChEBI" id="CHEBI:33384"/>
        <dbReference type="ChEBI" id="CHEBI:57305"/>
        <dbReference type="ChEBI" id="CHEBI:57453"/>
        <dbReference type="EC" id="2.1.2.1"/>
    </reaction>
</comment>
<dbReference type="NCBIfam" id="NF000586">
    <property type="entry name" value="PRK00011.1"/>
    <property type="match status" value="1"/>
</dbReference>
<feature type="binding site" evidence="12">
    <location>
        <position position="116"/>
    </location>
    <ligand>
        <name>(6S)-5,6,7,8-tetrahydrofolate</name>
        <dbReference type="ChEBI" id="CHEBI:57453"/>
    </ligand>
</feature>
<dbReference type="Gene3D" id="3.90.1150.10">
    <property type="entry name" value="Aspartate Aminotransferase, domain 1"/>
    <property type="match status" value="1"/>
</dbReference>
<evidence type="ECO:0000256" key="5">
    <source>
        <dbReference type="ARBA" id="ARBA00011738"/>
    </source>
</evidence>
<dbReference type="GO" id="GO:0019264">
    <property type="term" value="P:glycine biosynthetic process from serine"/>
    <property type="evidence" value="ECO:0007669"/>
    <property type="project" value="UniProtKB-UniRule"/>
</dbReference>
<feature type="binding site" evidence="12">
    <location>
        <position position="240"/>
    </location>
    <ligand>
        <name>(6S)-5,6,7,8-tetrahydrofolate</name>
        <dbReference type="ChEBI" id="CHEBI:57453"/>
    </ligand>
</feature>
<dbReference type="InterPro" id="IPR015422">
    <property type="entry name" value="PyrdxlP-dep_Trfase_small"/>
</dbReference>
<dbReference type="InterPro" id="IPR015421">
    <property type="entry name" value="PyrdxlP-dep_Trfase_major"/>
</dbReference>
<evidence type="ECO:0000256" key="6">
    <source>
        <dbReference type="ARBA" id="ARBA00022490"/>
    </source>
</evidence>
<dbReference type="SUPFAM" id="SSF53383">
    <property type="entry name" value="PLP-dependent transferases"/>
    <property type="match status" value="1"/>
</dbReference>
<evidence type="ECO:0000256" key="1">
    <source>
        <dbReference type="ARBA" id="ARBA00001528"/>
    </source>
</evidence>
<dbReference type="RefSeq" id="WP_184528047.1">
    <property type="nucleotide sequence ID" value="NZ_JACHGK010000013.1"/>
</dbReference>
<evidence type="ECO:0000256" key="13">
    <source>
        <dbReference type="PIRSR" id="PIRSR000412-50"/>
    </source>
</evidence>
<organism evidence="15 16">
    <name type="scientific">Bacillus benzoevorans</name>
    <dbReference type="NCBI Taxonomy" id="1456"/>
    <lineage>
        <taxon>Bacteria</taxon>
        <taxon>Bacillati</taxon>
        <taxon>Bacillota</taxon>
        <taxon>Bacilli</taxon>
        <taxon>Bacillales</taxon>
        <taxon>Bacillaceae</taxon>
        <taxon>Bacillus</taxon>
    </lineage>
</organism>
<keyword evidence="7 12" id="KW-0554">One-carbon metabolism</keyword>
<dbReference type="Proteomes" id="UP000531594">
    <property type="component" value="Unassembled WGS sequence"/>
</dbReference>
<dbReference type="FunFam" id="3.40.640.10:FF:000001">
    <property type="entry name" value="Serine hydroxymethyltransferase"/>
    <property type="match status" value="1"/>
</dbReference>
<comment type="subunit">
    <text evidence="5 12">Homodimer.</text>
</comment>
<feature type="site" description="Plays an important role in substrate specificity" evidence="12">
    <location>
        <position position="224"/>
    </location>
</feature>
<dbReference type="Pfam" id="PF00464">
    <property type="entry name" value="SHMT"/>
    <property type="match status" value="1"/>
</dbReference>
<evidence type="ECO:0000256" key="11">
    <source>
        <dbReference type="ARBA" id="ARBA00054606"/>
    </source>
</evidence>
<dbReference type="FunFam" id="3.90.1150.10:FF:000003">
    <property type="entry name" value="Serine hydroxymethyltransferase"/>
    <property type="match status" value="1"/>
</dbReference>
<comment type="similarity">
    <text evidence="4 12">Belongs to the SHMT family.</text>
</comment>
<name>A0A7X0HTU9_9BACI</name>
<keyword evidence="8 12" id="KW-0028">Amino-acid biosynthesis</keyword>
<comment type="pathway">
    <text evidence="12">One-carbon metabolism; tetrahydrofolate interconversion.</text>
</comment>
<feature type="domain" description="Serine hydroxymethyltransferase-like" evidence="14">
    <location>
        <begin position="3"/>
        <end position="380"/>
    </location>
</feature>
<dbReference type="GO" id="GO:0032259">
    <property type="term" value="P:methylation"/>
    <property type="evidence" value="ECO:0007669"/>
    <property type="project" value="UniProtKB-KW"/>
</dbReference>
<feature type="binding site" evidence="12">
    <location>
        <begin position="120"/>
        <end position="122"/>
    </location>
    <ligand>
        <name>(6S)-5,6,7,8-tetrahydrofolate</name>
        <dbReference type="ChEBI" id="CHEBI:57453"/>
    </ligand>
</feature>
<keyword evidence="6 12" id="KW-0963">Cytoplasm</keyword>
<keyword evidence="16" id="KW-1185">Reference proteome</keyword>
<evidence type="ECO:0000256" key="12">
    <source>
        <dbReference type="HAMAP-Rule" id="MF_00051"/>
    </source>
</evidence>
<dbReference type="HAMAP" id="MF_00051">
    <property type="entry name" value="SHMT"/>
    <property type="match status" value="1"/>
</dbReference>
<evidence type="ECO:0000256" key="9">
    <source>
        <dbReference type="ARBA" id="ARBA00022679"/>
    </source>
</evidence>
<dbReference type="PROSITE" id="PS00096">
    <property type="entry name" value="SHMT"/>
    <property type="match status" value="1"/>
</dbReference>
<keyword evidence="10 12" id="KW-0663">Pyridoxal phosphate</keyword>
<dbReference type="UniPathway" id="UPA00288">
    <property type="reaction ID" value="UER01023"/>
</dbReference>
<evidence type="ECO:0000256" key="4">
    <source>
        <dbReference type="ARBA" id="ARBA00006376"/>
    </source>
</evidence>
<evidence type="ECO:0000256" key="2">
    <source>
        <dbReference type="ARBA" id="ARBA00001933"/>
    </source>
</evidence>
<proteinExistence type="inferred from homology"/>
<dbReference type="EMBL" id="JACHGK010000013">
    <property type="protein sequence ID" value="MBB6446760.1"/>
    <property type="molecule type" value="Genomic_DNA"/>
</dbReference>
<gene>
    <name evidence="12" type="primary">glyA</name>
    <name evidence="15" type="ORF">HNR53_003424</name>
</gene>
<evidence type="ECO:0000256" key="8">
    <source>
        <dbReference type="ARBA" id="ARBA00022605"/>
    </source>
</evidence>